<feature type="transmembrane region" description="Helical" evidence="1">
    <location>
        <begin position="66"/>
        <end position="86"/>
    </location>
</feature>
<dbReference type="EMBL" id="CP036280">
    <property type="protein sequence ID" value="QDU72047.1"/>
    <property type="molecule type" value="Genomic_DNA"/>
</dbReference>
<dbReference type="InterPro" id="IPR012340">
    <property type="entry name" value="NA-bd_OB-fold"/>
</dbReference>
<name>A0A518BYJ2_9BACT</name>
<dbReference type="KEGG" id="mcad:Pan265_19070"/>
<feature type="transmembrane region" description="Helical" evidence="1">
    <location>
        <begin position="22"/>
        <end position="45"/>
    </location>
</feature>
<evidence type="ECO:0000313" key="3">
    <source>
        <dbReference type="Proteomes" id="UP000320386"/>
    </source>
</evidence>
<gene>
    <name evidence="2" type="ORF">Pan265_19070</name>
</gene>
<proteinExistence type="predicted"/>
<keyword evidence="1" id="KW-1133">Transmembrane helix</keyword>
<keyword evidence="3" id="KW-1185">Reference proteome</keyword>
<organism evidence="2 3">
    <name type="scientific">Mucisphaera calidilacus</name>
    <dbReference type="NCBI Taxonomy" id="2527982"/>
    <lineage>
        <taxon>Bacteria</taxon>
        <taxon>Pseudomonadati</taxon>
        <taxon>Planctomycetota</taxon>
        <taxon>Phycisphaerae</taxon>
        <taxon>Phycisphaerales</taxon>
        <taxon>Phycisphaeraceae</taxon>
        <taxon>Mucisphaera</taxon>
    </lineage>
</organism>
<evidence type="ECO:0000313" key="2">
    <source>
        <dbReference type="EMBL" id="QDU72047.1"/>
    </source>
</evidence>
<evidence type="ECO:0000256" key="1">
    <source>
        <dbReference type="SAM" id="Phobius"/>
    </source>
</evidence>
<keyword evidence="1" id="KW-0812">Transmembrane</keyword>
<keyword evidence="1" id="KW-0472">Membrane</keyword>
<evidence type="ECO:0008006" key="4">
    <source>
        <dbReference type="Google" id="ProtNLM"/>
    </source>
</evidence>
<dbReference type="Gene3D" id="2.40.50.140">
    <property type="entry name" value="Nucleic acid-binding proteins"/>
    <property type="match status" value="1"/>
</dbReference>
<accession>A0A518BYJ2</accession>
<dbReference type="RefSeq" id="WP_236254317.1">
    <property type="nucleotide sequence ID" value="NZ_CP036280.1"/>
</dbReference>
<feature type="transmembrane region" description="Helical" evidence="1">
    <location>
        <begin position="98"/>
        <end position="117"/>
    </location>
</feature>
<dbReference type="Proteomes" id="UP000320386">
    <property type="component" value="Chromosome"/>
</dbReference>
<protein>
    <recommendedName>
        <fullName evidence="4">NfeD-like C-terminal domain-containing protein</fullName>
    </recommendedName>
</protein>
<dbReference type="AlphaFoldDB" id="A0A518BYJ2"/>
<sequence length="197" mass="21323">MLLDFLRLIFDWYGLLDLGVDATIYFVMAIAGTLFFLMKLGLSFFGGDIDYDIDTDFDTDAGSYSIFSLLSIVAFMMGAGWMGLIARAAWEVDPLPSGFMAGGFGLAMMFLAAGMMWGMAKLNSEPRPDLKTAVGKTAKVYMPIPVRGEGEGQVQVTVSGRLRTMPAASVGEAFETWATVRVAEVRDDGVLLVEPVA</sequence>
<reference evidence="2 3" key="1">
    <citation type="submission" date="2019-02" db="EMBL/GenBank/DDBJ databases">
        <title>Deep-cultivation of Planctomycetes and their phenomic and genomic characterization uncovers novel biology.</title>
        <authorList>
            <person name="Wiegand S."/>
            <person name="Jogler M."/>
            <person name="Boedeker C."/>
            <person name="Pinto D."/>
            <person name="Vollmers J."/>
            <person name="Rivas-Marin E."/>
            <person name="Kohn T."/>
            <person name="Peeters S.H."/>
            <person name="Heuer A."/>
            <person name="Rast P."/>
            <person name="Oberbeckmann S."/>
            <person name="Bunk B."/>
            <person name="Jeske O."/>
            <person name="Meyerdierks A."/>
            <person name="Storesund J.E."/>
            <person name="Kallscheuer N."/>
            <person name="Luecker S."/>
            <person name="Lage O.M."/>
            <person name="Pohl T."/>
            <person name="Merkel B.J."/>
            <person name="Hornburger P."/>
            <person name="Mueller R.-W."/>
            <person name="Bruemmer F."/>
            <person name="Labrenz M."/>
            <person name="Spormann A.M."/>
            <person name="Op den Camp H."/>
            <person name="Overmann J."/>
            <person name="Amann R."/>
            <person name="Jetten M.S.M."/>
            <person name="Mascher T."/>
            <person name="Medema M.H."/>
            <person name="Devos D.P."/>
            <person name="Kaster A.-K."/>
            <person name="Ovreas L."/>
            <person name="Rohde M."/>
            <person name="Galperin M.Y."/>
            <person name="Jogler C."/>
        </authorList>
    </citation>
    <scope>NUCLEOTIDE SEQUENCE [LARGE SCALE GENOMIC DNA]</scope>
    <source>
        <strain evidence="2 3">Pan265</strain>
    </source>
</reference>